<comment type="similarity">
    <text evidence="1">Belongs to the LysR transcriptional regulatory family.</text>
</comment>
<dbReference type="SUPFAM" id="SSF53850">
    <property type="entry name" value="Periplasmic binding protein-like II"/>
    <property type="match status" value="1"/>
</dbReference>
<evidence type="ECO:0000256" key="1">
    <source>
        <dbReference type="ARBA" id="ARBA00009437"/>
    </source>
</evidence>
<evidence type="ECO:0000313" key="6">
    <source>
        <dbReference type="Proteomes" id="UP000246036"/>
    </source>
</evidence>
<keyword evidence="2" id="KW-0805">Transcription regulation</keyword>
<reference evidence="5 6" key="1">
    <citation type="submission" date="2018-05" db="EMBL/GenBank/DDBJ databases">
        <title>Reference genomes for bee gut microbiota database.</title>
        <authorList>
            <person name="Ellegaard K.M."/>
        </authorList>
    </citation>
    <scope>NUCLEOTIDE SEQUENCE [LARGE SCALE GENOMIC DNA]</scope>
    <source>
        <strain evidence="5 6">ESL0186</strain>
    </source>
</reference>
<protein>
    <submittedName>
        <fullName evidence="5">LysR family transcriptional regulator</fullName>
    </submittedName>
</protein>
<dbReference type="InterPro" id="IPR000847">
    <property type="entry name" value="LysR_HTH_N"/>
</dbReference>
<organism evidence="5 6">
    <name type="scientific">Lactobacillus kullabergensis</name>
    <dbReference type="NCBI Taxonomy" id="1218493"/>
    <lineage>
        <taxon>Bacteria</taxon>
        <taxon>Bacillati</taxon>
        <taxon>Bacillota</taxon>
        <taxon>Bacilli</taxon>
        <taxon>Lactobacillales</taxon>
        <taxon>Lactobacillaceae</taxon>
        <taxon>Lactobacillus</taxon>
    </lineage>
</organism>
<dbReference type="PROSITE" id="PS50931">
    <property type="entry name" value="HTH_LYSR"/>
    <property type="match status" value="1"/>
</dbReference>
<dbReference type="PANTHER" id="PTHR30126">
    <property type="entry name" value="HTH-TYPE TRANSCRIPTIONAL REGULATOR"/>
    <property type="match status" value="1"/>
</dbReference>
<dbReference type="Proteomes" id="UP000246036">
    <property type="component" value="Chromosome"/>
</dbReference>
<dbReference type="Gene3D" id="1.10.10.10">
    <property type="entry name" value="Winged helix-like DNA-binding domain superfamily/Winged helix DNA-binding domain"/>
    <property type="match status" value="1"/>
</dbReference>
<evidence type="ECO:0000313" key="5">
    <source>
        <dbReference type="EMBL" id="AWM76078.1"/>
    </source>
</evidence>
<evidence type="ECO:0000256" key="3">
    <source>
        <dbReference type="ARBA" id="ARBA00023163"/>
    </source>
</evidence>
<dbReference type="PANTHER" id="PTHR30126:SF93">
    <property type="entry name" value="HTH LYSR-TYPE DOMAIN-CONTAINING PROTEIN"/>
    <property type="match status" value="1"/>
</dbReference>
<evidence type="ECO:0000259" key="4">
    <source>
        <dbReference type="PROSITE" id="PS50931"/>
    </source>
</evidence>
<accession>A0ABN5LEV6</accession>
<gene>
    <name evidence="5" type="ORF">DKL58_08850</name>
</gene>
<proteinExistence type="inferred from homology"/>
<keyword evidence="6" id="KW-1185">Reference proteome</keyword>
<name>A0ABN5LEV6_9LACO</name>
<dbReference type="Pfam" id="PF00126">
    <property type="entry name" value="HTH_1"/>
    <property type="match status" value="1"/>
</dbReference>
<dbReference type="InterPro" id="IPR036388">
    <property type="entry name" value="WH-like_DNA-bd_sf"/>
</dbReference>
<dbReference type="InterPro" id="IPR036390">
    <property type="entry name" value="WH_DNA-bd_sf"/>
</dbReference>
<sequence length="248" mass="28816">MIWSIMNFNDLYIYQTIYETRSLNKAALKLGYTQSNITARLKALERELKAPLFVRSNLGVKPTKNGQKMYHFATKALQNYQNLKDDLTSNKPKVLISELLFGYVITQKKQFALDQYEVIIKSTNEIQELLTKHPYDMVWAFTPITLPQYSLIKKSHLQACFLKGKKQENKRVPVAINADINCPFRNLTLKLTQNKNSVTEIDSLEMILELVKKGQAIALLPKYLMNDDLVAADSQSWNIPYYFYRYQL</sequence>
<dbReference type="SUPFAM" id="SSF46785">
    <property type="entry name" value="Winged helix' DNA-binding domain"/>
    <property type="match status" value="1"/>
</dbReference>
<feature type="domain" description="HTH lysR-type" evidence="4">
    <location>
        <begin position="6"/>
        <end position="63"/>
    </location>
</feature>
<evidence type="ECO:0000256" key="2">
    <source>
        <dbReference type="ARBA" id="ARBA00023015"/>
    </source>
</evidence>
<keyword evidence="3" id="KW-0804">Transcription</keyword>
<dbReference type="EMBL" id="CP029477">
    <property type="protein sequence ID" value="AWM76078.1"/>
    <property type="molecule type" value="Genomic_DNA"/>
</dbReference>